<dbReference type="AlphaFoldDB" id="A0A2S3Z592"/>
<proteinExistence type="predicted"/>
<feature type="transmembrane region" description="Helical" evidence="1">
    <location>
        <begin position="56"/>
        <end position="74"/>
    </location>
</feature>
<feature type="transmembrane region" description="Helical" evidence="1">
    <location>
        <begin position="20"/>
        <end position="44"/>
    </location>
</feature>
<accession>A0A2S3Z592</accession>
<feature type="transmembrane region" description="Helical" evidence="1">
    <location>
        <begin position="294"/>
        <end position="314"/>
    </location>
</feature>
<feature type="transmembrane region" description="Helical" evidence="1">
    <location>
        <begin position="80"/>
        <end position="99"/>
    </location>
</feature>
<reference evidence="2 3" key="1">
    <citation type="submission" date="2018-01" db="EMBL/GenBank/DDBJ databases">
        <title>Cryobacterium sp. nov., from glaciers in China.</title>
        <authorList>
            <person name="Liu Q."/>
            <person name="Xin Y.-H."/>
        </authorList>
    </citation>
    <scope>NUCLEOTIDE SEQUENCE [LARGE SCALE GENOMIC DNA]</scope>
    <source>
        <strain evidence="2 3">TMB1-8</strain>
    </source>
</reference>
<sequence>MVRGLPAERFIAAAVAPVVVYAATWLLALVFTLLVFVAAADASLDWGLAFQAPAQIVGLAVAGTLTIGATVMGISAAVSVLWLPLLVTAFLIIATAFVARRDERIAPSRTRGIRWLLSALSGVMLAILVVIVAAVTPLSYVLGDGSESYLGFTTATGTATSASFTAFLGALVLGTLASYVARARVARAAAGITPAVVAPAATTVFASVRSTLPVVGLHLGVLAVLVTVGLLVWSVINGGVNALLTAFFWLPTAVVDGLGFVNLAPLTFGGSLAALGGLTGSSNSFWMPAELPGWATVLILVVNLLLILVTGTVLRLRRGQLRLSAAMSWVTTVVSFAVAGIVISTVGGIGGWTSVDTAGAGESLDGLLAGAGSLIEGAAAASGVVGLAAWTFIVFAALGALVEVVAVFAAPTVVQLLPAAVLTRSAKITGLVGVPFAVPGTYVLPEPTKVSVASAAPGATGVPVGSGEPAVVPPQHDGVAATVPMTPEKKRRVKIVLAAVGAGVVVVLGASIAVSIVNQMVYSPQNQVESYLDALVAGDASAAVAIGDVDGSGEQGVLLTDKVLKATEGRITGFTITDVSTTGDTATVTADVDLDGVKEDASYTLTKSGKTALFFDNWTLDPVWLPTVSVSVAPGIESVDVNGTVIQLTSEVQESGYLEVLAFAGDYVIGSAGDAEWLAAEPQTVQVGMVVSSGSAQLKLEPTAKFTSSIDEQVAEYLAGCVAQKVLNADDCPIYVFDYGTITDVVWTIDEPAVTSLGSSYKNEWYLATEDRGSATVTYTNTDYRGQASPETATMNFSVNGTVKMVDGAPVFSNSY</sequence>
<name>A0A2S3Z592_9MICO</name>
<keyword evidence="1" id="KW-0812">Transmembrane</keyword>
<feature type="transmembrane region" description="Helical" evidence="1">
    <location>
        <begin position="392"/>
        <end position="417"/>
    </location>
</feature>
<comment type="caution">
    <text evidence="2">The sequence shown here is derived from an EMBL/GenBank/DDBJ whole genome shotgun (WGS) entry which is preliminary data.</text>
</comment>
<dbReference type="Proteomes" id="UP000237104">
    <property type="component" value="Unassembled WGS sequence"/>
</dbReference>
<feature type="transmembrane region" description="Helical" evidence="1">
    <location>
        <begin position="119"/>
        <end position="142"/>
    </location>
</feature>
<evidence type="ECO:0000313" key="2">
    <source>
        <dbReference type="EMBL" id="POH59080.1"/>
    </source>
</evidence>
<keyword evidence="1" id="KW-1133">Transmembrane helix</keyword>
<feature type="transmembrane region" description="Helical" evidence="1">
    <location>
        <begin position="214"/>
        <end position="236"/>
    </location>
</feature>
<feature type="transmembrane region" description="Helical" evidence="1">
    <location>
        <begin position="495"/>
        <end position="517"/>
    </location>
</feature>
<evidence type="ECO:0000313" key="3">
    <source>
        <dbReference type="Proteomes" id="UP000237104"/>
    </source>
</evidence>
<feature type="transmembrane region" description="Helical" evidence="1">
    <location>
        <begin position="248"/>
        <end position="274"/>
    </location>
</feature>
<protein>
    <submittedName>
        <fullName evidence="2">Uncharacterized protein</fullName>
    </submittedName>
</protein>
<gene>
    <name evidence="2" type="ORF">C3B59_17790</name>
</gene>
<feature type="transmembrane region" description="Helical" evidence="1">
    <location>
        <begin position="188"/>
        <end position="208"/>
    </location>
</feature>
<feature type="transmembrane region" description="Helical" evidence="1">
    <location>
        <begin position="326"/>
        <end position="349"/>
    </location>
</feature>
<keyword evidence="1" id="KW-0472">Membrane</keyword>
<organism evidence="2 3">
    <name type="scientific">Cryobacterium zongtaii</name>
    <dbReference type="NCBI Taxonomy" id="1259217"/>
    <lineage>
        <taxon>Bacteria</taxon>
        <taxon>Bacillati</taxon>
        <taxon>Actinomycetota</taxon>
        <taxon>Actinomycetes</taxon>
        <taxon>Micrococcales</taxon>
        <taxon>Microbacteriaceae</taxon>
        <taxon>Cryobacterium</taxon>
    </lineage>
</organism>
<dbReference type="EMBL" id="PPXF01000067">
    <property type="protein sequence ID" value="POH59080.1"/>
    <property type="molecule type" value="Genomic_DNA"/>
</dbReference>
<evidence type="ECO:0000256" key="1">
    <source>
        <dbReference type="SAM" id="Phobius"/>
    </source>
</evidence>